<feature type="transmembrane region" description="Helical" evidence="7">
    <location>
        <begin position="165"/>
        <end position="184"/>
    </location>
</feature>
<reference evidence="9 10" key="2">
    <citation type="journal article" date="2011" name="Stand. Genomic Sci.">
        <title>Complete genome sequence of Mahella australiensis type strain (50-1 BON).</title>
        <authorList>
            <person name="Sikorski J."/>
            <person name="Teshima H."/>
            <person name="Nolan M."/>
            <person name="Lucas S."/>
            <person name="Hammon N."/>
            <person name="Deshpande S."/>
            <person name="Cheng J.F."/>
            <person name="Pitluck S."/>
            <person name="Liolios K."/>
            <person name="Pagani I."/>
            <person name="Ivanova N."/>
            <person name="Huntemann M."/>
            <person name="Mavromatis K."/>
            <person name="Ovchinikova G."/>
            <person name="Pati A."/>
            <person name="Tapia R."/>
            <person name="Han C."/>
            <person name="Goodwin L."/>
            <person name="Chen A."/>
            <person name="Palaniappan K."/>
            <person name="Land M."/>
            <person name="Hauser L."/>
            <person name="Ngatchou-Djao O.D."/>
            <person name="Rohde M."/>
            <person name="Pukall R."/>
            <person name="Spring S."/>
            <person name="Abt B."/>
            <person name="Goker M."/>
            <person name="Detter J.C."/>
            <person name="Woyke T."/>
            <person name="Bristow J."/>
            <person name="Markowitz V."/>
            <person name="Hugenholtz P."/>
            <person name="Eisen J.A."/>
            <person name="Kyrpides N.C."/>
            <person name="Klenk H.P."/>
            <person name="Lapidus A."/>
        </authorList>
    </citation>
    <scope>NUCLEOTIDE SEQUENCE [LARGE SCALE GENOMIC DNA]</scope>
    <source>
        <strain evidence="10">DSM 15567 / CIP 107919 / 50-1 BON</strain>
    </source>
</reference>
<evidence type="ECO:0000256" key="6">
    <source>
        <dbReference type="ARBA" id="ARBA00023136"/>
    </source>
</evidence>
<feature type="transmembrane region" description="Helical" evidence="7">
    <location>
        <begin position="80"/>
        <end position="101"/>
    </location>
</feature>
<gene>
    <name evidence="9" type="ordered locus">Mahau_0769</name>
</gene>
<dbReference type="PANTHER" id="PTHR30193">
    <property type="entry name" value="ABC TRANSPORTER PERMEASE PROTEIN"/>
    <property type="match status" value="1"/>
</dbReference>
<evidence type="ECO:0000256" key="7">
    <source>
        <dbReference type="RuleBase" id="RU363032"/>
    </source>
</evidence>
<dbReference type="OrthoDB" id="9773727at2"/>
<dbReference type="HOGENOM" id="CLU_016047_0_2_9"/>
<evidence type="ECO:0000256" key="3">
    <source>
        <dbReference type="ARBA" id="ARBA00022475"/>
    </source>
</evidence>
<proteinExistence type="inferred from homology"/>
<dbReference type="RefSeq" id="WP_013780398.1">
    <property type="nucleotide sequence ID" value="NC_015520.1"/>
</dbReference>
<keyword evidence="4 7" id="KW-0812">Transmembrane</keyword>
<evidence type="ECO:0000313" key="9">
    <source>
        <dbReference type="EMBL" id="AEE95968.1"/>
    </source>
</evidence>
<organism evidence="9 10">
    <name type="scientific">Mahella australiensis (strain DSM 15567 / CIP 107919 / 50-1 BON)</name>
    <dbReference type="NCBI Taxonomy" id="697281"/>
    <lineage>
        <taxon>Bacteria</taxon>
        <taxon>Bacillati</taxon>
        <taxon>Bacillota</taxon>
        <taxon>Clostridia</taxon>
        <taxon>Thermoanaerobacterales</taxon>
        <taxon>Thermoanaerobacterales Family IV. Incertae Sedis</taxon>
        <taxon>Mahella</taxon>
    </lineage>
</organism>
<evidence type="ECO:0000313" key="10">
    <source>
        <dbReference type="Proteomes" id="UP000008457"/>
    </source>
</evidence>
<name>F4A165_MAHA5</name>
<dbReference type="EMBL" id="CP002360">
    <property type="protein sequence ID" value="AEE95968.1"/>
    <property type="molecule type" value="Genomic_DNA"/>
</dbReference>
<evidence type="ECO:0000256" key="2">
    <source>
        <dbReference type="ARBA" id="ARBA00022448"/>
    </source>
</evidence>
<dbReference type="AlphaFoldDB" id="F4A165"/>
<evidence type="ECO:0000256" key="4">
    <source>
        <dbReference type="ARBA" id="ARBA00022692"/>
    </source>
</evidence>
<dbReference type="KEGG" id="mas:Mahau_0769"/>
<feature type="transmembrane region" description="Helical" evidence="7">
    <location>
        <begin position="20"/>
        <end position="38"/>
    </location>
</feature>
<dbReference type="GO" id="GO:0055085">
    <property type="term" value="P:transmembrane transport"/>
    <property type="evidence" value="ECO:0007669"/>
    <property type="project" value="InterPro"/>
</dbReference>
<evidence type="ECO:0000256" key="5">
    <source>
        <dbReference type="ARBA" id="ARBA00022989"/>
    </source>
</evidence>
<feature type="transmembrane region" description="Helical" evidence="7">
    <location>
        <begin position="269"/>
        <end position="288"/>
    </location>
</feature>
<dbReference type="Gene3D" id="1.10.3720.10">
    <property type="entry name" value="MetI-like"/>
    <property type="match status" value="1"/>
</dbReference>
<feature type="transmembrane region" description="Helical" evidence="7">
    <location>
        <begin position="113"/>
        <end position="133"/>
    </location>
</feature>
<dbReference type="CDD" id="cd06261">
    <property type="entry name" value="TM_PBP2"/>
    <property type="match status" value="1"/>
</dbReference>
<keyword evidence="3" id="KW-1003">Cell membrane</keyword>
<dbReference type="InterPro" id="IPR051393">
    <property type="entry name" value="ABC_transporter_permease"/>
</dbReference>
<dbReference type="PANTHER" id="PTHR30193:SF1">
    <property type="entry name" value="ABC TRANSPORTER PERMEASE PROTEIN YESP-RELATED"/>
    <property type="match status" value="1"/>
</dbReference>
<feature type="domain" description="ABC transmembrane type-1" evidence="8">
    <location>
        <begin position="76"/>
        <end position="287"/>
    </location>
</feature>
<accession>F4A165</accession>
<evidence type="ECO:0000259" key="8">
    <source>
        <dbReference type="PROSITE" id="PS50928"/>
    </source>
</evidence>
<protein>
    <submittedName>
        <fullName evidence="9">Carbohydrate ABC transporter membrane protein 1, CUT1 family</fullName>
    </submittedName>
</protein>
<keyword evidence="2 7" id="KW-0813">Transport</keyword>
<dbReference type="Pfam" id="PF00528">
    <property type="entry name" value="BPD_transp_1"/>
    <property type="match status" value="1"/>
</dbReference>
<dbReference type="Proteomes" id="UP000008457">
    <property type="component" value="Chromosome"/>
</dbReference>
<sequence length="302" mass="34546">MIQKRRVDRIARKEAVNGYVFALPWLLGFFIFMAWPIVDSFYLSFTSYNMLQPPKWIGFLNYKILFTQDKLFPISLYNTLYYVVFSLPISIILGIFIAVLMNQKVPGIKIFRTIYYLPNVVSAVAVSLLWQWIFDPNFGLVNTFLAQLGIEGPGWLMDESWSKPALIIMSLWGVGGSMIIYLAGLQDIPISLYEAATIDGANSWKQFWKITLPMLSPTIFFNLITGIIGGFQVFTQAYIMTAGGPVNSTLFYALYLYRKAFQDTQMGYASAMAWILLIITLLLTILVFKTSNKWVYYENGEQ</sequence>
<comment type="similarity">
    <text evidence="7">Belongs to the binding-protein-dependent transport system permease family.</text>
</comment>
<feature type="transmembrane region" description="Helical" evidence="7">
    <location>
        <begin position="212"/>
        <end position="231"/>
    </location>
</feature>
<keyword evidence="10" id="KW-1185">Reference proteome</keyword>
<feature type="transmembrane region" description="Helical" evidence="7">
    <location>
        <begin position="237"/>
        <end position="257"/>
    </location>
</feature>
<dbReference type="eggNOG" id="COG1175">
    <property type="taxonomic scope" value="Bacteria"/>
</dbReference>
<dbReference type="PROSITE" id="PS50928">
    <property type="entry name" value="ABC_TM1"/>
    <property type="match status" value="1"/>
</dbReference>
<keyword evidence="6 7" id="KW-0472">Membrane</keyword>
<dbReference type="InterPro" id="IPR035906">
    <property type="entry name" value="MetI-like_sf"/>
</dbReference>
<evidence type="ECO:0000256" key="1">
    <source>
        <dbReference type="ARBA" id="ARBA00004651"/>
    </source>
</evidence>
<dbReference type="GO" id="GO:0005886">
    <property type="term" value="C:plasma membrane"/>
    <property type="evidence" value="ECO:0007669"/>
    <property type="project" value="UniProtKB-SubCell"/>
</dbReference>
<dbReference type="InterPro" id="IPR000515">
    <property type="entry name" value="MetI-like"/>
</dbReference>
<comment type="subcellular location">
    <subcellularLocation>
        <location evidence="1 7">Cell membrane</location>
        <topology evidence="1 7">Multi-pass membrane protein</topology>
    </subcellularLocation>
</comment>
<keyword evidence="5 7" id="KW-1133">Transmembrane helix</keyword>
<dbReference type="SUPFAM" id="SSF161098">
    <property type="entry name" value="MetI-like"/>
    <property type="match status" value="1"/>
</dbReference>
<reference evidence="10" key="1">
    <citation type="submission" date="2010-11" db="EMBL/GenBank/DDBJ databases">
        <title>The complete genome of Mahella australiensis DSM 15567.</title>
        <authorList>
            <consortium name="US DOE Joint Genome Institute (JGI-PGF)"/>
            <person name="Lucas S."/>
            <person name="Copeland A."/>
            <person name="Lapidus A."/>
            <person name="Bruce D."/>
            <person name="Goodwin L."/>
            <person name="Pitluck S."/>
            <person name="Kyrpides N."/>
            <person name="Mavromatis K."/>
            <person name="Pagani I."/>
            <person name="Ivanova N."/>
            <person name="Teshima H."/>
            <person name="Brettin T."/>
            <person name="Detter J.C."/>
            <person name="Han C."/>
            <person name="Tapia R."/>
            <person name="Land M."/>
            <person name="Hauser L."/>
            <person name="Markowitz V."/>
            <person name="Cheng J.-F."/>
            <person name="Hugenholtz P."/>
            <person name="Woyke T."/>
            <person name="Wu D."/>
            <person name="Spring S."/>
            <person name="Pukall R."/>
            <person name="Steenblock K."/>
            <person name="Schneider S."/>
            <person name="Klenk H.-P."/>
            <person name="Eisen J.A."/>
        </authorList>
    </citation>
    <scope>NUCLEOTIDE SEQUENCE [LARGE SCALE GENOMIC DNA]</scope>
    <source>
        <strain evidence="10">DSM 15567 / CIP 107919 / 50-1 BON</strain>
    </source>
</reference>
<dbReference type="STRING" id="697281.Mahau_0769"/>